<dbReference type="InterPro" id="IPR006076">
    <property type="entry name" value="FAD-dep_OxRdtase"/>
</dbReference>
<gene>
    <name evidence="2" type="ORF">CYCCA115_LOCUS2295</name>
</gene>
<dbReference type="PANTHER" id="PTHR13847">
    <property type="entry name" value="SARCOSINE DEHYDROGENASE-RELATED"/>
    <property type="match status" value="1"/>
</dbReference>
<dbReference type="PANTHER" id="PTHR13847:SF150">
    <property type="entry name" value="OXIDOREDUCTASE TDA3-RELATED"/>
    <property type="match status" value="1"/>
</dbReference>
<sequence>MIGRPRSLLWTLTLLASSTSPASLFRKQPAGLLLLASAFTTTTTASAIAFKSGISQRQATYFTSARTTLTMAKSSDDAQKKIKNIVVVGGGIQGTSVAYQLAKAAASSASDNDTKITILEAKAVASAASGKGGGFMARSWGDGSPTQGLHELAFDMYEELAAELKCESYRKLPVISVSPGRGSQSFQSNDPIVPNWLDGNVARISPMGYGEDTAQITPKEFVEQMLQHAPGIRVVLGKCTGVETAGDEGEEQITGVKYMNSSRDSDEEKTLPADVVVVSAGPWSCQAEDWFPNAGLELPMEGIKSTSIVWNKPEDRDVDATALFCGENSNFGTHLEVYPRPDGSIYICGIGGSDYISTAQLKEGAFLENCEANPTRVEAAQASFRDMAPQYKEENGGSLEKSQACMRPCPPDAMPYMGAVPGYTGAYLNAGHNCWGIAWAPASGKAMAELIWEGSCSSINLKPFDPVRFTPKLAQRGRKRRGTNVGEQW</sequence>
<dbReference type="Gene3D" id="3.30.9.10">
    <property type="entry name" value="D-Amino Acid Oxidase, subunit A, domain 2"/>
    <property type="match status" value="1"/>
</dbReference>
<dbReference type="Proteomes" id="UP001295423">
    <property type="component" value="Unassembled WGS sequence"/>
</dbReference>
<keyword evidence="3" id="KW-1185">Reference proteome</keyword>
<reference evidence="2" key="1">
    <citation type="submission" date="2023-08" db="EMBL/GenBank/DDBJ databases">
        <authorList>
            <person name="Audoor S."/>
            <person name="Bilcke G."/>
        </authorList>
    </citation>
    <scope>NUCLEOTIDE SEQUENCE</scope>
</reference>
<proteinExistence type="predicted"/>
<dbReference type="InterPro" id="IPR036188">
    <property type="entry name" value="FAD/NAD-bd_sf"/>
</dbReference>
<dbReference type="Gene3D" id="3.50.50.60">
    <property type="entry name" value="FAD/NAD(P)-binding domain"/>
    <property type="match status" value="2"/>
</dbReference>
<dbReference type="AlphaFoldDB" id="A0AAD2CNT8"/>
<dbReference type="SUPFAM" id="SSF51905">
    <property type="entry name" value="FAD/NAD(P)-binding domain"/>
    <property type="match status" value="1"/>
</dbReference>
<protein>
    <recommendedName>
        <fullName evidence="1">FAD dependent oxidoreductase domain-containing protein</fullName>
    </recommendedName>
</protein>
<accession>A0AAD2CNT8</accession>
<evidence type="ECO:0000259" key="1">
    <source>
        <dbReference type="Pfam" id="PF01266"/>
    </source>
</evidence>
<evidence type="ECO:0000313" key="3">
    <source>
        <dbReference type="Proteomes" id="UP001295423"/>
    </source>
</evidence>
<name>A0AAD2CNT8_9STRA</name>
<feature type="domain" description="FAD dependent oxidoreductase" evidence="1">
    <location>
        <begin position="85"/>
        <end position="450"/>
    </location>
</feature>
<comment type="caution">
    <text evidence="2">The sequence shown here is derived from an EMBL/GenBank/DDBJ whole genome shotgun (WGS) entry which is preliminary data.</text>
</comment>
<dbReference type="EMBL" id="CAKOGP040000136">
    <property type="protein sequence ID" value="CAJ1931233.1"/>
    <property type="molecule type" value="Genomic_DNA"/>
</dbReference>
<dbReference type="Pfam" id="PF01266">
    <property type="entry name" value="DAO"/>
    <property type="match status" value="1"/>
</dbReference>
<organism evidence="2 3">
    <name type="scientific">Cylindrotheca closterium</name>
    <dbReference type="NCBI Taxonomy" id="2856"/>
    <lineage>
        <taxon>Eukaryota</taxon>
        <taxon>Sar</taxon>
        <taxon>Stramenopiles</taxon>
        <taxon>Ochrophyta</taxon>
        <taxon>Bacillariophyta</taxon>
        <taxon>Bacillariophyceae</taxon>
        <taxon>Bacillariophycidae</taxon>
        <taxon>Bacillariales</taxon>
        <taxon>Bacillariaceae</taxon>
        <taxon>Cylindrotheca</taxon>
    </lineage>
</organism>
<dbReference type="GO" id="GO:0005737">
    <property type="term" value="C:cytoplasm"/>
    <property type="evidence" value="ECO:0007669"/>
    <property type="project" value="TreeGrafter"/>
</dbReference>
<evidence type="ECO:0000313" key="2">
    <source>
        <dbReference type="EMBL" id="CAJ1931233.1"/>
    </source>
</evidence>